<organism evidence="1 2">
    <name type="scientific">Gigaspora rosea</name>
    <dbReference type="NCBI Taxonomy" id="44941"/>
    <lineage>
        <taxon>Eukaryota</taxon>
        <taxon>Fungi</taxon>
        <taxon>Fungi incertae sedis</taxon>
        <taxon>Mucoromycota</taxon>
        <taxon>Glomeromycotina</taxon>
        <taxon>Glomeromycetes</taxon>
        <taxon>Diversisporales</taxon>
        <taxon>Gigasporaceae</taxon>
        <taxon>Gigaspora</taxon>
    </lineage>
</organism>
<keyword evidence="2" id="KW-1185">Reference proteome</keyword>
<evidence type="ECO:0000313" key="1">
    <source>
        <dbReference type="EMBL" id="RIB14685.1"/>
    </source>
</evidence>
<reference evidence="1 2" key="1">
    <citation type="submission" date="2018-06" db="EMBL/GenBank/DDBJ databases">
        <title>Comparative genomics reveals the genomic features of Rhizophagus irregularis, R. cerebriforme, R. diaphanum and Gigaspora rosea, and their symbiotic lifestyle signature.</title>
        <authorList>
            <person name="Morin E."/>
            <person name="San Clemente H."/>
            <person name="Chen E.C.H."/>
            <person name="De La Providencia I."/>
            <person name="Hainaut M."/>
            <person name="Kuo A."/>
            <person name="Kohler A."/>
            <person name="Murat C."/>
            <person name="Tang N."/>
            <person name="Roy S."/>
            <person name="Loubradou J."/>
            <person name="Henrissat B."/>
            <person name="Grigoriev I.V."/>
            <person name="Corradi N."/>
            <person name="Roux C."/>
            <person name="Martin F.M."/>
        </authorList>
    </citation>
    <scope>NUCLEOTIDE SEQUENCE [LARGE SCALE GENOMIC DNA]</scope>
    <source>
        <strain evidence="1 2">DAOM 194757</strain>
    </source>
</reference>
<sequence>MLFVYFLEKKIQMFIYIFYRYMLNFALSEIPTFKWCLNPICGLGQEHYYGGRNFVLYMDSKLKLNVKSVNSMKRNLTSNYKKFICKISNCKRQI</sequence>
<gene>
    <name evidence="1" type="ORF">C2G38_1635273</name>
</gene>
<proteinExistence type="predicted"/>
<comment type="caution">
    <text evidence="1">The sequence shown here is derived from an EMBL/GenBank/DDBJ whole genome shotgun (WGS) entry which is preliminary data.</text>
</comment>
<protein>
    <submittedName>
        <fullName evidence="1">Uncharacterized protein</fullName>
    </submittedName>
</protein>
<dbReference type="EMBL" id="QKWP01000806">
    <property type="protein sequence ID" value="RIB14685.1"/>
    <property type="molecule type" value="Genomic_DNA"/>
</dbReference>
<name>A0A397UX16_9GLOM</name>
<dbReference type="Proteomes" id="UP000266673">
    <property type="component" value="Unassembled WGS sequence"/>
</dbReference>
<evidence type="ECO:0000313" key="2">
    <source>
        <dbReference type="Proteomes" id="UP000266673"/>
    </source>
</evidence>
<dbReference type="OrthoDB" id="1431934at2759"/>
<accession>A0A397UX16</accession>
<dbReference type="AlphaFoldDB" id="A0A397UX16"/>